<sequence length="92" mass="10147">MSFGLRSSYAWKLMSVSHTHADVEDWSTETAIMEAGAAAAKAETHKINHYNVLTGRFSFSPMDFETLVPAGAATKRPILRLVGWTISTLFLT</sequence>
<dbReference type="Proteomes" id="UP000192578">
    <property type="component" value="Unassembled WGS sequence"/>
</dbReference>
<keyword evidence="2" id="KW-1185">Reference proteome</keyword>
<comment type="caution">
    <text evidence="1">The sequence shown here is derived from an EMBL/GenBank/DDBJ whole genome shotgun (WGS) entry which is preliminary data.</text>
</comment>
<dbReference type="EMBL" id="MTYJ01000032">
    <property type="protein sequence ID" value="OQV20261.1"/>
    <property type="molecule type" value="Genomic_DNA"/>
</dbReference>
<reference evidence="2" key="1">
    <citation type="submission" date="2017-01" db="EMBL/GenBank/DDBJ databases">
        <title>Comparative genomics of anhydrobiosis in the tardigrade Hypsibius dujardini.</title>
        <authorList>
            <person name="Yoshida Y."/>
            <person name="Koutsovoulos G."/>
            <person name="Laetsch D."/>
            <person name="Stevens L."/>
            <person name="Kumar S."/>
            <person name="Horikawa D."/>
            <person name="Ishino K."/>
            <person name="Komine S."/>
            <person name="Tomita M."/>
            <person name="Blaxter M."/>
            <person name="Arakawa K."/>
        </authorList>
    </citation>
    <scope>NUCLEOTIDE SEQUENCE [LARGE SCALE GENOMIC DNA]</scope>
    <source>
        <strain evidence="2">Z151</strain>
    </source>
</reference>
<gene>
    <name evidence="1" type="ORF">BV898_05812</name>
</gene>
<evidence type="ECO:0000313" key="2">
    <source>
        <dbReference type="Proteomes" id="UP000192578"/>
    </source>
</evidence>
<organism evidence="1 2">
    <name type="scientific">Hypsibius exemplaris</name>
    <name type="common">Freshwater tardigrade</name>
    <dbReference type="NCBI Taxonomy" id="2072580"/>
    <lineage>
        <taxon>Eukaryota</taxon>
        <taxon>Metazoa</taxon>
        <taxon>Ecdysozoa</taxon>
        <taxon>Tardigrada</taxon>
        <taxon>Eutardigrada</taxon>
        <taxon>Parachela</taxon>
        <taxon>Hypsibioidea</taxon>
        <taxon>Hypsibiidae</taxon>
        <taxon>Hypsibius</taxon>
    </lineage>
</organism>
<evidence type="ECO:0000313" key="1">
    <source>
        <dbReference type="EMBL" id="OQV20261.1"/>
    </source>
</evidence>
<accession>A0A1W0WYI0</accession>
<dbReference type="AlphaFoldDB" id="A0A1W0WYI0"/>
<proteinExistence type="predicted"/>
<name>A0A1W0WYI0_HYPEX</name>
<protein>
    <submittedName>
        <fullName evidence="1">Uncharacterized protein</fullName>
    </submittedName>
</protein>